<dbReference type="PANTHER" id="PTHR46268">
    <property type="entry name" value="STRESS RESPONSE PROTEIN NHAX"/>
    <property type="match status" value="1"/>
</dbReference>
<dbReference type="AlphaFoldDB" id="A0ABD5WFV0"/>
<keyword evidence="5" id="KW-1185">Reference proteome</keyword>
<feature type="domain" description="UspA" evidence="3">
    <location>
        <begin position="8"/>
        <end position="139"/>
    </location>
</feature>
<name>A0ABD5WFV0_9EURY</name>
<comment type="caution">
    <text evidence="4">The sequence shown here is derived from an EMBL/GenBank/DDBJ whole genome shotgun (WGS) entry which is preliminary data.</text>
</comment>
<dbReference type="InterPro" id="IPR014729">
    <property type="entry name" value="Rossmann-like_a/b/a_fold"/>
</dbReference>
<reference evidence="4 5" key="1">
    <citation type="journal article" date="2019" name="Int. J. Syst. Evol. Microbiol.">
        <title>The Global Catalogue of Microorganisms (GCM) 10K type strain sequencing project: providing services to taxonomists for standard genome sequencing and annotation.</title>
        <authorList>
            <consortium name="The Broad Institute Genomics Platform"/>
            <consortium name="The Broad Institute Genome Sequencing Center for Infectious Disease"/>
            <person name="Wu L."/>
            <person name="Ma J."/>
        </authorList>
    </citation>
    <scope>NUCLEOTIDE SEQUENCE [LARGE SCALE GENOMIC DNA]</scope>
    <source>
        <strain evidence="4 5">DT31</strain>
    </source>
</reference>
<dbReference type="CDD" id="cd00293">
    <property type="entry name" value="USP-like"/>
    <property type="match status" value="2"/>
</dbReference>
<evidence type="ECO:0000313" key="5">
    <source>
        <dbReference type="Proteomes" id="UP001596461"/>
    </source>
</evidence>
<dbReference type="Gene3D" id="3.40.50.620">
    <property type="entry name" value="HUPs"/>
    <property type="match status" value="2"/>
</dbReference>
<evidence type="ECO:0000256" key="1">
    <source>
        <dbReference type="ARBA" id="ARBA00008791"/>
    </source>
</evidence>
<dbReference type="Pfam" id="PF00582">
    <property type="entry name" value="Usp"/>
    <property type="match status" value="2"/>
</dbReference>
<accession>A0ABD5WFV0</accession>
<dbReference type="InterPro" id="IPR006016">
    <property type="entry name" value="UspA"/>
</dbReference>
<dbReference type="PRINTS" id="PR01438">
    <property type="entry name" value="UNVRSLSTRESS"/>
</dbReference>
<dbReference type="SUPFAM" id="SSF52402">
    <property type="entry name" value="Adenine nucleotide alpha hydrolases-like"/>
    <property type="match status" value="2"/>
</dbReference>
<comment type="similarity">
    <text evidence="1">Belongs to the universal stress protein A family.</text>
</comment>
<protein>
    <submittedName>
        <fullName evidence="4">Universal stress protein</fullName>
    </submittedName>
</protein>
<dbReference type="GeneID" id="81125598"/>
<sequence length="322" mass="33142">MTDTRFADIVVGTDGSEPGGAAVETAYALAAALGARVHPCTVVDPYPTGQRLTDLRRHRAAAADLVDRLRDRADRAGVDADPTVREGRPHAELTAYAAETDADLIVVGTHGRGGARRALLGSVAEKLIRTADVPVLVTHEGDDAGRTWGPESRLLVATDGSDAARPAERVGVGLAASLDARLAAVSVVDEAAALSTVGGGMLGGDTIAAVKRALDERADRALTRVSALADDAGVDADSTVLVGEPGAAIRDYAADTDTDLIVVGTHGRGGIRRVVIGSIAERVIRGADRPVLVVPARAGSLAEERDDDEDGDNDDDGDDGEE</sequence>
<feature type="region of interest" description="Disordered" evidence="2">
    <location>
        <begin position="295"/>
        <end position="322"/>
    </location>
</feature>
<dbReference type="EMBL" id="JBHTAH010000016">
    <property type="protein sequence ID" value="MFC7070985.1"/>
    <property type="molecule type" value="Genomic_DNA"/>
</dbReference>
<dbReference type="InterPro" id="IPR006015">
    <property type="entry name" value="Universal_stress_UspA"/>
</dbReference>
<evidence type="ECO:0000313" key="4">
    <source>
        <dbReference type="EMBL" id="MFC7070985.1"/>
    </source>
</evidence>
<gene>
    <name evidence="4" type="ORF">ACFQL9_15170</name>
</gene>
<feature type="domain" description="UspA" evidence="3">
    <location>
        <begin position="153"/>
        <end position="295"/>
    </location>
</feature>
<dbReference type="PANTHER" id="PTHR46268:SF6">
    <property type="entry name" value="UNIVERSAL STRESS PROTEIN UP12"/>
    <property type="match status" value="1"/>
</dbReference>
<dbReference type="RefSeq" id="WP_284030751.1">
    <property type="nucleotide sequence ID" value="NZ_CP126154.1"/>
</dbReference>
<organism evidence="4 5">
    <name type="scientific">Halobaculum lipolyticum</name>
    <dbReference type="NCBI Taxonomy" id="3032001"/>
    <lineage>
        <taxon>Archaea</taxon>
        <taxon>Methanobacteriati</taxon>
        <taxon>Methanobacteriota</taxon>
        <taxon>Stenosarchaea group</taxon>
        <taxon>Halobacteria</taxon>
        <taxon>Halobacteriales</taxon>
        <taxon>Haloferacaceae</taxon>
        <taxon>Halobaculum</taxon>
    </lineage>
</organism>
<dbReference type="Proteomes" id="UP001596461">
    <property type="component" value="Unassembled WGS sequence"/>
</dbReference>
<evidence type="ECO:0000256" key="2">
    <source>
        <dbReference type="SAM" id="MobiDB-lite"/>
    </source>
</evidence>
<feature type="compositionally biased region" description="Acidic residues" evidence="2">
    <location>
        <begin position="304"/>
        <end position="322"/>
    </location>
</feature>
<proteinExistence type="inferred from homology"/>
<evidence type="ECO:0000259" key="3">
    <source>
        <dbReference type="Pfam" id="PF00582"/>
    </source>
</evidence>